<keyword evidence="3" id="KW-1185">Reference proteome</keyword>
<keyword evidence="1" id="KW-1133">Transmembrane helix</keyword>
<keyword evidence="1" id="KW-0472">Membrane</keyword>
<dbReference type="AlphaFoldDB" id="A0AAN9M811"/>
<sequence length="204" mass="23947">MHVLCIHSIRYTRTRLSIYFAYAEGYAEKFQYSNADMADIRGSRITFNILNVQVNSNKEIQTNPLDSFVNFVFLVLLTFLQIKYSQTCTPFQVHPNTVFVSIASFLVYCLVSWGRLHKIPIISLRHFDILVHLFLSLSLISLLSLLLPDTLQSLFTFVMYTLWFMAHALPMVYRFMSERWLQPNHQQMRRLVRPLLPTTSMDLN</sequence>
<keyword evidence="1" id="KW-0812">Transmembrane</keyword>
<dbReference type="Proteomes" id="UP001367508">
    <property type="component" value="Unassembled WGS sequence"/>
</dbReference>
<proteinExistence type="predicted"/>
<name>A0AAN9M811_CANGL</name>
<feature type="transmembrane region" description="Helical" evidence="1">
    <location>
        <begin position="153"/>
        <end position="173"/>
    </location>
</feature>
<dbReference type="PANTHER" id="PTHR34115">
    <property type="entry name" value="PROTEIN, PUTATIVE-RELATED"/>
    <property type="match status" value="1"/>
</dbReference>
<accession>A0AAN9M811</accession>
<feature type="transmembrane region" description="Helical" evidence="1">
    <location>
        <begin position="98"/>
        <end position="117"/>
    </location>
</feature>
<reference evidence="2 3" key="1">
    <citation type="submission" date="2024-01" db="EMBL/GenBank/DDBJ databases">
        <title>The genomes of 5 underutilized Papilionoideae crops provide insights into root nodulation and disease resistanc.</title>
        <authorList>
            <person name="Jiang F."/>
        </authorList>
    </citation>
    <scope>NUCLEOTIDE SEQUENCE [LARGE SCALE GENOMIC DNA]</scope>
    <source>
        <strain evidence="2">LVBAO_FW01</strain>
        <tissue evidence="2">Leaves</tissue>
    </source>
</reference>
<evidence type="ECO:0000256" key="1">
    <source>
        <dbReference type="SAM" id="Phobius"/>
    </source>
</evidence>
<dbReference type="InterPro" id="IPR053258">
    <property type="entry name" value="Ca-permeable_cation_channel"/>
</dbReference>
<evidence type="ECO:0000313" key="3">
    <source>
        <dbReference type="Proteomes" id="UP001367508"/>
    </source>
</evidence>
<evidence type="ECO:0008006" key="4">
    <source>
        <dbReference type="Google" id="ProtNLM"/>
    </source>
</evidence>
<evidence type="ECO:0000313" key="2">
    <source>
        <dbReference type="EMBL" id="KAK7349469.1"/>
    </source>
</evidence>
<comment type="caution">
    <text evidence="2">The sequence shown here is derived from an EMBL/GenBank/DDBJ whole genome shotgun (WGS) entry which is preliminary data.</text>
</comment>
<organism evidence="2 3">
    <name type="scientific">Canavalia gladiata</name>
    <name type="common">Sword bean</name>
    <name type="synonym">Dolichos gladiatus</name>
    <dbReference type="NCBI Taxonomy" id="3824"/>
    <lineage>
        <taxon>Eukaryota</taxon>
        <taxon>Viridiplantae</taxon>
        <taxon>Streptophyta</taxon>
        <taxon>Embryophyta</taxon>
        <taxon>Tracheophyta</taxon>
        <taxon>Spermatophyta</taxon>
        <taxon>Magnoliopsida</taxon>
        <taxon>eudicotyledons</taxon>
        <taxon>Gunneridae</taxon>
        <taxon>Pentapetalae</taxon>
        <taxon>rosids</taxon>
        <taxon>fabids</taxon>
        <taxon>Fabales</taxon>
        <taxon>Fabaceae</taxon>
        <taxon>Papilionoideae</taxon>
        <taxon>50 kb inversion clade</taxon>
        <taxon>NPAAA clade</taxon>
        <taxon>indigoferoid/millettioid clade</taxon>
        <taxon>Phaseoleae</taxon>
        <taxon>Canavalia</taxon>
    </lineage>
</organism>
<dbReference type="EMBL" id="JAYMYQ010000002">
    <property type="protein sequence ID" value="KAK7349469.1"/>
    <property type="molecule type" value="Genomic_DNA"/>
</dbReference>
<feature type="transmembrane region" description="Helical" evidence="1">
    <location>
        <begin position="129"/>
        <end position="147"/>
    </location>
</feature>
<protein>
    <recommendedName>
        <fullName evidence="4">Transmembrane protein</fullName>
    </recommendedName>
</protein>
<dbReference type="PANTHER" id="PTHR34115:SF15">
    <property type="entry name" value="PROTEIN, PUTATIVE-RELATED"/>
    <property type="match status" value="1"/>
</dbReference>
<feature type="transmembrane region" description="Helical" evidence="1">
    <location>
        <begin position="68"/>
        <end position="86"/>
    </location>
</feature>
<gene>
    <name evidence="2" type="ORF">VNO77_06859</name>
</gene>